<evidence type="ECO:0000313" key="2">
    <source>
        <dbReference type="Proteomes" id="UP000653358"/>
    </source>
</evidence>
<dbReference type="EMBL" id="WJBB01000004">
    <property type="protein sequence ID" value="MBC3796454.1"/>
    <property type="molecule type" value="Genomic_DNA"/>
</dbReference>
<evidence type="ECO:0008006" key="3">
    <source>
        <dbReference type="Google" id="ProtNLM"/>
    </source>
</evidence>
<accession>A0ABR6WIZ3</accession>
<dbReference type="RefSeq" id="WP_148606125.1">
    <property type="nucleotide sequence ID" value="NZ_RXYB01000031.1"/>
</dbReference>
<dbReference type="Proteomes" id="UP000653358">
    <property type="component" value="Unassembled WGS sequence"/>
</dbReference>
<gene>
    <name evidence="1" type="ORF">GH807_05235</name>
</gene>
<proteinExistence type="predicted"/>
<protein>
    <recommendedName>
        <fullName evidence="3">HicA toxin of toxin-antitoxin</fullName>
    </recommendedName>
</protein>
<sequence>MNYTTQKIIEILEKKGFTVEEPEGNGVLHCTAPGYKEIRMKLDGERHFFKVMTKYTTKLRKALEWAGVDKLEDVA</sequence>
<evidence type="ECO:0000313" key="1">
    <source>
        <dbReference type="EMBL" id="MBC3796454.1"/>
    </source>
</evidence>
<comment type="caution">
    <text evidence="1">The sequence shown here is derived from an EMBL/GenBank/DDBJ whole genome shotgun (WGS) entry which is preliminary data.</text>
</comment>
<name>A0ABR6WIZ3_9FIRM</name>
<organism evidence="1 2">
    <name type="scientific">Acetobacterium tundrae</name>
    <dbReference type="NCBI Taxonomy" id="132932"/>
    <lineage>
        <taxon>Bacteria</taxon>
        <taxon>Bacillati</taxon>
        <taxon>Bacillota</taxon>
        <taxon>Clostridia</taxon>
        <taxon>Eubacteriales</taxon>
        <taxon>Eubacteriaceae</taxon>
        <taxon>Acetobacterium</taxon>
    </lineage>
</organism>
<reference evidence="1 2" key="1">
    <citation type="journal article" date="2020" name="mSystems">
        <title>Defining Genomic and Predicted Metabolic Features of the Acetobacterium Genus.</title>
        <authorList>
            <person name="Ross D.E."/>
            <person name="Marshall C.W."/>
            <person name="Gulliver D."/>
            <person name="May H.D."/>
            <person name="Norman R.S."/>
        </authorList>
    </citation>
    <scope>NUCLEOTIDE SEQUENCE [LARGE SCALE GENOMIC DNA]</scope>
    <source>
        <strain evidence="1 2">DSM 9173</strain>
    </source>
</reference>
<keyword evidence="2" id="KW-1185">Reference proteome</keyword>